<feature type="transmembrane region" description="Helical" evidence="2">
    <location>
        <begin position="85"/>
        <end position="109"/>
    </location>
</feature>
<proteinExistence type="predicted"/>
<keyword evidence="2" id="KW-0472">Membrane</keyword>
<gene>
    <name evidence="3" type="ORF">EDB81DRAFT_37533</name>
</gene>
<accession>A0A9P9JRM5</accession>
<feature type="transmembrane region" description="Helical" evidence="2">
    <location>
        <begin position="21"/>
        <end position="41"/>
    </location>
</feature>
<dbReference type="AlphaFoldDB" id="A0A9P9JRM5"/>
<dbReference type="Proteomes" id="UP000738349">
    <property type="component" value="Unassembled WGS sequence"/>
</dbReference>
<evidence type="ECO:0008006" key="5">
    <source>
        <dbReference type="Google" id="ProtNLM"/>
    </source>
</evidence>
<organism evidence="3 4">
    <name type="scientific">Dactylonectria macrodidyma</name>
    <dbReference type="NCBI Taxonomy" id="307937"/>
    <lineage>
        <taxon>Eukaryota</taxon>
        <taxon>Fungi</taxon>
        <taxon>Dikarya</taxon>
        <taxon>Ascomycota</taxon>
        <taxon>Pezizomycotina</taxon>
        <taxon>Sordariomycetes</taxon>
        <taxon>Hypocreomycetidae</taxon>
        <taxon>Hypocreales</taxon>
        <taxon>Nectriaceae</taxon>
        <taxon>Dactylonectria</taxon>
    </lineage>
</organism>
<name>A0A9P9JRM5_9HYPO</name>
<evidence type="ECO:0000256" key="1">
    <source>
        <dbReference type="SAM" id="MobiDB-lite"/>
    </source>
</evidence>
<evidence type="ECO:0000313" key="4">
    <source>
        <dbReference type="Proteomes" id="UP000738349"/>
    </source>
</evidence>
<keyword evidence="2" id="KW-0812">Transmembrane</keyword>
<evidence type="ECO:0000256" key="2">
    <source>
        <dbReference type="SAM" id="Phobius"/>
    </source>
</evidence>
<feature type="transmembrane region" description="Helical" evidence="2">
    <location>
        <begin position="129"/>
        <end position="150"/>
    </location>
</feature>
<dbReference type="EMBL" id="JAGMUV010000001">
    <property type="protein sequence ID" value="KAH7176428.1"/>
    <property type="molecule type" value="Genomic_DNA"/>
</dbReference>
<keyword evidence="2" id="KW-1133">Transmembrane helix</keyword>
<feature type="region of interest" description="Disordered" evidence="1">
    <location>
        <begin position="185"/>
        <end position="209"/>
    </location>
</feature>
<feature type="transmembrane region" description="Helical" evidence="2">
    <location>
        <begin position="53"/>
        <end position="73"/>
    </location>
</feature>
<sequence>MAKQRLTIAVYPILPWYMAKLSQTISAGIVAAIMFEVMSGSSAVRRTTPTTLYFLQGAALLTILVNLFMGLWINRRGPVPKVFAVVNTVMAILWAAGYAFLISSTASVITLPCTAEYFDTYRGISSCRFYKVLWAFGATGLVSSTAMAVLDIMAARRLKQGRTTVADHERLLATGAMGTSYRRVGDEERELSRMTAPTGLEPTRHERAL</sequence>
<dbReference type="OrthoDB" id="5344006at2759"/>
<evidence type="ECO:0000313" key="3">
    <source>
        <dbReference type="EMBL" id="KAH7176428.1"/>
    </source>
</evidence>
<keyword evidence="4" id="KW-1185">Reference proteome</keyword>
<protein>
    <recommendedName>
        <fullName evidence="5">MARVEL domain-containing protein</fullName>
    </recommendedName>
</protein>
<reference evidence="3" key="1">
    <citation type="journal article" date="2021" name="Nat. Commun.">
        <title>Genetic determinants of endophytism in the Arabidopsis root mycobiome.</title>
        <authorList>
            <person name="Mesny F."/>
            <person name="Miyauchi S."/>
            <person name="Thiergart T."/>
            <person name="Pickel B."/>
            <person name="Atanasova L."/>
            <person name="Karlsson M."/>
            <person name="Huettel B."/>
            <person name="Barry K.W."/>
            <person name="Haridas S."/>
            <person name="Chen C."/>
            <person name="Bauer D."/>
            <person name="Andreopoulos W."/>
            <person name="Pangilinan J."/>
            <person name="LaButti K."/>
            <person name="Riley R."/>
            <person name="Lipzen A."/>
            <person name="Clum A."/>
            <person name="Drula E."/>
            <person name="Henrissat B."/>
            <person name="Kohler A."/>
            <person name="Grigoriev I.V."/>
            <person name="Martin F.M."/>
            <person name="Hacquard S."/>
        </authorList>
    </citation>
    <scope>NUCLEOTIDE SEQUENCE</scope>
    <source>
        <strain evidence="3">MPI-CAGE-AT-0147</strain>
    </source>
</reference>
<comment type="caution">
    <text evidence="3">The sequence shown here is derived from an EMBL/GenBank/DDBJ whole genome shotgun (WGS) entry which is preliminary data.</text>
</comment>